<sequence>MESKDDLLIFIEELIISTKAVIKETFNENIDSIVNQVICALFLSKDAVFADLNGSLKEIIIGFIRLVLDTLRVLQNEMDFAAPLKNRMKPVITTFVRTMADVLIVNLFKSDVSKHRRFYLLKEFVKDILMDLVVDLLIFDLKIDHNFPFYLIEKIQNAFKNLFKNLITFTLQALVNYLLNVVRQRRARKEGVGKVEGDAGGGGGGGGKGVKEVEEGQEVAINEGEGGEAGGGGEGGEDDGGNADDDRDSAYHSAGDSDDSADNESNDKTCFDVMLAKHKEAFNGSGNVVGKLEDMLKDYVNVFEQLRNLLNDYSTMFDELLNFFNNLMKKLLELFNDLLVILINYLNSIYEKLTENLKDVLRYFVKMMLTEKKVEKMLMGMIKNLIDDQLKKTSKKPFIDFKLALEYETKDVCDDDGEKYLAIFTNLSLNASYNKASSDGSEEEVI</sequence>
<proteinExistence type="predicted"/>
<evidence type="ECO:0000313" key="3">
    <source>
        <dbReference type="Proteomes" id="UP000580250"/>
    </source>
</evidence>
<name>A0A6V7Y5P1_MELEN</name>
<protein>
    <submittedName>
        <fullName evidence="2">Uncharacterized protein</fullName>
    </submittedName>
</protein>
<evidence type="ECO:0000313" key="2">
    <source>
        <dbReference type="EMBL" id="CAD2206846.1"/>
    </source>
</evidence>
<reference evidence="2 3" key="1">
    <citation type="submission" date="2020-08" db="EMBL/GenBank/DDBJ databases">
        <authorList>
            <person name="Koutsovoulos G."/>
            <person name="Danchin GJ E."/>
        </authorList>
    </citation>
    <scope>NUCLEOTIDE SEQUENCE [LARGE SCALE GENOMIC DNA]</scope>
</reference>
<feature type="compositionally biased region" description="Acidic residues" evidence="1">
    <location>
        <begin position="235"/>
        <end position="247"/>
    </location>
</feature>
<dbReference type="Proteomes" id="UP000580250">
    <property type="component" value="Unassembled WGS sequence"/>
</dbReference>
<dbReference type="AlphaFoldDB" id="A0A6V7Y5P1"/>
<evidence type="ECO:0000256" key="1">
    <source>
        <dbReference type="SAM" id="MobiDB-lite"/>
    </source>
</evidence>
<organism evidence="2 3">
    <name type="scientific">Meloidogyne enterolobii</name>
    <name type="common">Root-knot nematode worm</name>
    <name type="synonym">Meloidogyne mayaguensis</name>
    <dbReference type="NCBI Taxonomy" id="390850"/>
    <lineage>
        <taxon>Eukaryota</taxon>
        <taxon>Metazoa</taxon>
        <taxon>Ecdysozoa</taxon>
        <taxon>Nematoda</taxon>
        <taxon>Chromadorea</taxon>
        <taxon>Rhabditida</taxon>
        <taxon>Tylenchina</taxon>
        <taxon>Tylenchomorpha</taxon>
        <taxon>Tylenchoidea</taxon>
        <taxon>Meloidogynidae</taxon>
        <taxon>Meloidogyninae</taxon>
        <taxon>Meloidogyne</taxon>
    </lineage>
</organism>
<dbReference type="EMBL" id="CAJEWN010003196">
    <property type="protein sequence ID" value="CAD2206846.1"/>
    <property type="molecule type" value="Genomic_DNA"/>
</dbReference>
<accession>A0A6V7Y5P1</accession>
<feature type="region of interest" description="Disordered" evidence="1">
    <location>
        <begin position="221"/>
        <end position="265"/>
    </location>
</feature>
<gene>
    <name evidence="2" type="ORF">MENT_LOCUS60741</name>
</gene>
<comment type="caution">
    <text evidence="2">The sequence shown here is derived from an EMBL/GenBank/DDBJ whole genome shotgun (WGS) entry which is preliminary data.</text>
</comment>